<dbReference type="Proteomes" id="UP000610966">
    <property type="component" value="Unassembled WGS sequence"/>
</dbReference>
<dbReference type="GO" id="GO:0042602">
    <property type="term" value="F:riboflavin reductase (NADPH) activity"/>
    <property type="evidence" value="ECO:0007669"/>
    <property type="project" value="TreeGrafter"/>
</dbReference>
<dbReference type="GO" id="GO:0010181">
    <property type="term" value="F:FMN binding"/>
    <property type="evidence" value="ECO:0007669"/>
    <property type="project" value="InterPro"/>
</dbReference>
<evidence type="ECO:0000256" key="1">
    <source>
        <dbReference type="ARBA" id="ARBA00023002"/>
    </source>
</evidence>
<keyword evidence="1" id="KW-0560">Oxidoreductase</keyword>
<dbReference type="SUPFAM" id="SSF50475">
    <property type="entry name" value="FMN-binding split barrel"/>
    <property type="match status" value="1"/>
</dbReference>
<keyword evidence="4" id="KW-1185">Reference proteome</keyword>
<gene>
    <name evidence="3" type="ORF">Mth01_00730</name>
</gene>
<dbReference type="InterPro" id="IPR012349">
    <property type="entry name" value="Split_barrel_FMN-bd"/>
</dbReference>
<name>A0A8J3VXF1_9ACTN</name>
<dbReference type="PANTHER" id="PTHR30466:SF1">
    <property type="entry name" value="FMN REDUCTASE (NADH) RUTF"/>
    <property type="match status" value="1"/>
</dbReference>
<evidence type="ECO:0000313" key="3">
    <source>
        <dbReference type="EMBL" id="GIH67820.1"/>
    </source>
</evidence>
<dbReference type="PANTHER" id="PTHR30466">
    <property type="entry name" value="FLAVIN REDUCTASE"/>
    <property type="match status" value="1"/>
</dbReference>
<sequence length="173" mass="18713">MPDSILSDQKSLRRAFGTFATGVTVVTTGDPVPHAMTANSFASVSLDPALVLVCVDRCAVMHRCLSMAGRFGVNVLASHQEAEARHFADRSRSLGAAQFEHVDWLPGSLTGAPLLSGALARFECELTAAHDGGDHTIFLGKVLWLDQRPDREPLVVFRSGFRQITPERVEVTA</sequence>
<evidence type="ECO:0000259" key="2">
    <source>
        <dbReference type="SMART" id="SM00903"/>
    </source>
</evidence>
<comment type="caution">
    <text evidence="3">The sequence shown here is derived from an EMBL/GenBank/DDBJ whole genome shotgun (WGS) entry which is preliminary data.</text>
</comment>
<dbReference type="InterPro" id="IPR050268">
    <property type="entry name" value="NADH-dep_flavin_reductase"/>
</dbReference>
<dbReference type="EMBL" id="BOOG01000002">
    <property type="protein sequence ID" value="GIH67820.1"/>
    <property type="molecule type" value="Genomic_DNA"/>
</dbReference>
<protein>
    <submittedName>
        <fullName evidence="3">Oxidoreductase</fullName>
    </submittedName>
</protein>
<dbReference type="Pfam" id="PF01613">
    <property type="entry name" value="Flavin_Reduct"/>
    <property type="match status" value="1"/>
</dbReference>
<dbReference type="InterPro" id="IPR002563">
    <property type="entry name" value="Flavin_Rdtase-like_dom"/>
</dbReference>
<dbReference type="SMART" id="SM00903">
    <property type="entry name" value="Flavin_Reduct"/>
    <property type="match status" value="1"/>
</dbReference>
<organism evidence="3 4">
    <name type="scientific">Sphaerimonospora thailandensis</name>
    <dbReference type="NCBI Taxonomy" id="795644"/>
    <lineage>
        <taxon>Bacteria</taxon>
        <taxon>Bacillati</taxon>
        <taxon>Actinomycetota</taxon>
        <taxon>Actinomycetes</taxon>
        <taxon>Streptosporangiales</taxon>
        <taxon>Streptosporangiaceae</taxon>
        <taxon>Sphaerimonospora</taxon>
    </lineage>
</organism>
<dbReference type="Gene3D" id="2.30.110.10">
    <property type="entry name" value="Electron Transport, Fmn-binding Protein, Chain A"/>
    <property type="match status" value="1"/>
</dbReference>
<dbReference type="AlphaFoldDB" id="A0A8J3VXF1"/>
<accession>A0A8J3VXF1</accession>
<feature type="domain" description="Flavin reductase like" evidence="2">
    <location>
        <begin position="16"/>
        <end position="163"/>
    </location>
</feature>
<evidence type="ECO:0000313" key="4">
    <source>
        <dbReference type="Proteomes" id="UP000610966"/>
    </source>
</evidence>
<reference evidence="3" key="1">
    <citation type="submission" date="2021-01" db="EMBL/GenBank/DDBJ databases">
        <title>Whole genome shotgun sequence of Sphaerimonospora thailandensis NBRC 107569.</title>
        <authorList>
            <person name="Komaki H."/>
            <person name="Tamura T."/>
        </authorList>
    </citation>
    <scope>NUCLEOTIDE SEQUENCE</scope>
    <source>
        <strain evidence="3">NBRC 107569</strain>
    </source>
</reference>
<dbReference type="GO" id="GO:0006208">
    <property type="term" value="P:pyrimidine nucleobase catabolic process"/>
    <property type="evidence" value="ECO:0007669"/>
    <property type="project" value="TreeGrafter"/>
</dbReference>
<proteinExistence type="predicted"/>